<dbReference type="AlphaFoldDB" id="A0AAU6Q8E3"/>
<organism evidence="1">
    <name type="scientific">Deinococcus sp. VB142</name>
    <dbReference type="NCBI Taxonomy" id="3112952"/>
    <lineage>
        <taxon>Bacteria</taxon>
        <taxon>Thermotogati</taxon>
        <taxon>Deinococcota</taxon>
        <taxon>Deinococci</taxon>
        <taxon>Deinococcales</taxon>
        <taxon>Deinococcaceae</taxon>
        <taxon>Deinococcus</taxon>
    </lineage>
</organism>
<gene>
    <name evidence="1" type="ORF">WDJ50_18080</name>
</gene>
<reference evidence="1" key="1">
    <citation type="submission" date="2024-03" db="EMBL/GenBank/DDBJ databases">
        <title>Deinococcus weizhi sp. nov., isolated from human skin.</title>
        <authorList>
            <person name="Wei Z."/>
            <person name="Tian F."/>
            <person name="Yang C."/>
            <person name="Xin L.T."/>
            <person name="Wen Z.J."/>
            <person name="Lan K.C."/>
            <person name="Yu L."/>
            <person name="Zhe W."/>
            <person name="Dan F.D."/>
            <person name="Jun W."/>
            <person name="Rui Z."/>
            <person name="Yong X.J."/>
            <person name="Ting Y."/>
            <person name="Wei X."/>
            <person name="Xu Z.G."/>
            <person name="Xin Z."/>
            <person name="Dong F.G."/>
            <person name="Ni X.M."/>
            <person name="Zheng M.G."/>
            <person name="Chun Y."/>
            <person name="Qian W.X."/>
        </authorList>
    </citation>
    <scope>NUCLEOTIDE SEQUENCE</scope>
    <source>
        <strain evidence="1">VB142</strain>
        <plasmid evidence="1">p1</plasmid>
    </source>
</reference>
<evidence type="ECO:0000313" key="1">
    <source>
        <dbReference type="EMBL" id="WYF46633.1"/>
    </source>
</evidence>
<dbReference type="EMBL" id="CP149784">
    <property type="protein sequence ID" value="WYF46633.1"/>
    <property type="molecule type" value="Genomic_DNA"/>
</dbReference>
<accession>A0AAU6Q8E3</accession>
<proteinExistence type="predicted"/>
<name>A0AAU6Q8E3_9DEIO</name>
<sequence length="142" mass="16097">MEVPPHWRPVKPRGMISARIRQEHAAAVDSLVTELKAAGWAVEKYHILEFALRPLLVPDGRDAIIRILSENPPGNGGPPRGVMSSRIRDGYKQTLQDFLVEARGRGLVLEQYHVLELLLSPMLTPESRAEFVERLGQEQRWD</sequence>
<protein>
    <submittedName>
        <fullName evidence="1">Uncharacterized protein</fullName>
    </submittedName>
</protein>
<dbReference type="RefSeq" id="WP_339098109.1">
    <property type="nucleotide sequence ID" value="NZ_CP149784.1"/>
</dbReference>
<keyword evidence="1" id="KW-0614">Plasmid</keyword>
<geneLocation type="plasmid" evidence="1">
    <name>p1</name>
</geneLocation>